<feature type="region of interest" description="Disordered" evidence="1">
    <location>
        <begin position="1"/>
        <end position="27"/>
    </location>
</feature>
<organism evidence="2 3">
    <name type="scientific">Paraglomus brasilianum</name>
    <dbReference type="NCBI Taxonomy" id="144538"/>
    <lineage>
        <taxon>Eukaryota</taxon>
        <taxon>Fungi</taxon>
        <taxon>Fungi incertae sedis</taxon>
        <taxon>Mucoromycota</taxon>
        <taxon>Glomeromycotina</taxon>
        <taxon>Glomeromycetes</taxon>
        <taxon>Paraglomerales</taxon>
        <taxon>Paraglomeraceae</taxon>
        <taxon>Paraglomus</taxon>
    </lineage>
</organism>
<evidence type="ECO:0000313" key="2">
    <source>
        <dbReference type="EMBL" id="CAG8673552.1"/>
    </source>
</evidence>
<accession>A0A9N9EBX3</accession>
<reference evidence="2" key="1">
    <citation type="submission" date="2021-06" db="EMBL/GenBank/DDBJ databases">
        <authorList>
            <person name="Kallberg Y."/>
            <person name="Tangrot J."/>
            <person name="Rosling A."/>
        </authorList>
    </citation>
    <scope>NUCLEOTIDE SEQUENCE</scope>
    <source>
        <strain evidence="2">BR232B</strain>
    </source>
</reference>
<feature type="compositionally biased region" description="Polar residues" evidence="1">
    <location>
        <begin position="8"/>
        <end position="17"/>
    </location>
</feature>
<dbReference type="Proteomes" id="UP000789739">
    <property type="component" value="Unassembled WGS sequence"/>
</dbReference>
<feature type="non-terminal residue" evidence="2">
    <location>
        <position position="1"/>
    </location>
</feature>
<evidence type="ECO:0000256" key="1">
    <source>
        <dbReference type="SAM" id="MobiDB-lite"/>
    </source>
</evidence>
<name>A0A9N9EBX3_9GLOM</name>
<protein>
    <submittedName>
        <fullName evidence="2">4590_t:CDS:1</fullName>
    </submittedName>
</protein>
<dbReference type="AlphaFoldDB" id="A0A9N9EBX3"/>
<dbReference type="EMBL" id="CAJVPI010005354">
    <property type="protein sequence ID" value="CAG8673552.1"/>
    <property type="molecule type" value="Genomic_DNA"/>
</dbReference>
<keyword evidence="3" id="KW-1185">Reference proteome</keyword>
<gene>
    <name evidence="2" type="ORF">PBRASI_LOCUS11433</name>
</gene>
<sequence>ESEMEEIQSGSKENYLQNPDPWDSQEQLSIKRSANALRNLEESGRREKIKRRKRN</sequence>
<evidence type="ECO:0000313" key="3">
    <source>
        <dbReference type="Proteomes" id="UP000789739"/>
    </source>
</evidence>
<comment type="caution">
    <text evidence="2">The sequence shown here is derived from an EMBL/GenBank/DDBJ whole genome shotgun (WGS) entry which is preliminary data.</text>
</comment>
<proteinExistence type="predicted"/>